<keyword evidence="2" id="KW-1185">Reference proteome</keyword>
<dbReference type="KEGG" id="ehn:H9Q80_00180"/>
<dbReference type="Pfam" id="PF04883">
    <property type="entry name" value="HK97-gp10_like"/>
    <property type="match status" value="1"/>
</dbReference>
<accession>A0A7G9GNM6</accession>
<sequence length="130" mass="15145">MLDHKDFAKMCDNYANMAKDFEAFLIDFLLEEAKWVQGATKDRTPVKTGHLRGRWRITKVYKLSSGNLGFTLVNDADYASYVELGHTTKKRDKWVEGYFMATISIAKLEERMPADFEKEFILFLRKHGVQ</sequence>
<dbReference type="RefSeq" id="WP_158584742.1">
    <property type="nucleotide sequence ID" value="NZ_CP060636.1"/>
</dbReference>
<protein>
    <submittedName>
        <fullName evidence="1">HK97 gp10 family phage protein</fullName>
    </submittedName>
</protein>
<gene>
    <name evidence="1" type="ORF">H9Q80_00180</name>
</gene>
<dbReference type="AlphaFoldDB" id="A0A7G9GNM6"/>
<evidence type="ECO:0000313" key="1">
    <source>
        <dbReference type="EMBL" id="QNM12408.1"/>
    </source>
</evidence>
<dbReference type="EMBL" id="CP060636">
    <property type="protein sequence ID" value="QNM12408.1"/>
    <property type="molecule type" value="Genomic_DNA"/>
</dbReference>
<name>A0A7G9GNM6_9FIRM</name>
<dbReference type="Proteomes" id="UP000515856">
    <property type="component" value="Chromosome"/>
</dbReference>
<proteinExistence type="predicted"/>
<reference evidence="1 2" key="1">
    <citation type="submission" date="2020-08" db="EMBL/GenBank/DDBJ databases">
        <authorList>
            <person name="Liu C."/>
            <person name="Sun Q."/>
        </authorList>
    </citation>
    <scope>NUCLEOTIDE SEQUENCE [LARGE SCALE GENOMIC DNA]</scope>
    <source>
        <strain evidence="1 2">NSJ-61</strain>
    </source>
</reference>
<organism evidence="1 2">
    <name type="scientific">[Eubacterium] hominis</name>
    <dbReference type="NCBI Taxonomy" id="2764325"/>
    <lineage>
        <taxon>Bacteria</taxon>
        <taxon>Bacillati</taxon>
        <taxon>Bacillota</taxon>
        <taxon>Erysipelotrichia</taxon>
        <taxon>Erysipelotrichales</taxon>
        <taxon>Erysipelotrichaceae</taxon>
        <taxon>Amedibacillus</taxon>
    </lineage>
</organism>
<dbReference type="InterPro" id="IPR010064">
    <property type="entry name" value="HK97-gp10_tail"/>
</dbReference>
<evidence type="ECO:0000313" key="2">
    <source>
        <dbReference type="Proteomes" id="UP000515856"/>
    </source>
</evidence>